<feature type="transmembrane region" description="Helical" evidence="9">
    <location>
        <begin position="198"/>
        <end position="218"/>
    </location>
</feature>
<feature type="transmembrane region" description="Helical" evidence="9">
    <location>
        <begin position="166"/>
        <end position="186"/>
    </location>
</feature>
<feature type="transmembrane region" description="Helical" evidence="9">
    <location>
        <begin position="721"/>
        <end position="745"/>
    </location>
</feature>
<comment type="similarity">
    <text evidence="2">Belongs to the oligopeptide OPT transporter family.</text>
</comment>
<feature type="transmembrane region" description="Helical" evidence="9">
    <location>
        <begin position="576"/>
        <end position="598"/>
    </location>
</feature>
<dbReference type="EMBL" id="LSBJ02000007">
    <property type="protein sequence ID" value="OAQ61859.1"/>
    <property type="molecule type" value="Genomic_DNA"/>
</dbReference>
<feature type="transmembrane region" description="Helical" evidence="9">
    <location>
        <begin position="524"/>
        <end position="544"/>
    </location>
</feature>
<feature type="transmembrane region" description="Helical" evidence="9">
    <location>
        <begin position="337"/>
        <end position="359"/>
    </location>
</feature>
<dbReference type="NCBIfam" id="TIGR00727">
    <property type="entry name" value="ISP4_OPT"/>
    <property type="match status" value="1"/>
</dbReference>
<feature type="transmembrane region" description="Helical" evidence="9">
    <location>
        <begin position="610"/>
        <end position="631"/>
    </location>
</feature>
<comment type="caution">
    <text evidence="10">The sequence shown here is derived from an EMBL/GenBank/DDBJ whole genome shotgun (WGS) entry which is preliminary data.</text>
</comment>
<feature type="transmembrane region" description="Helical" evidence="9">
    <location>
        <begin position="224"/>
        <end position="244"/>
    </location>
</feature>
<evidence type="ECO:0000256" key="3">
    <source>
        <dbReference type="ARBA" id="ARBA00022448"/>
    </source>
</evidence>
<feature type="transmembrane region" description="Helical" evidence="9">
    <location>
        <begin position="643"/>
        <end position="664"/>
    </location>
</feature>
<dbReference type="GO" id="GO:0016020">
    <property type="term" value="C:membrane"/>
    <property type="evidence" value="ECO:0007669"/>
    <property type="project" value="UniProtKB-SubCell"/>
</dbReference>
<feature type="transmembrane region" description="Helical" evidence="9">
    <location>
        <begin position="671"/>
        <end position="687"/>
    </location>
</feature>
<feature type="transmembrane region" description="Helical" evidence="9">
    <location>
        <begin position="492"/>
        <end position="512"/>
    </location>
</feature>
<feature type="transmembrane region" description="Helical" evidence="9">
    <location>
        <begin position="693"/>
        <end position="709"/>
    </location>
</feature>
<feature type="transmembrane region" description="Helical" evidence="9">
    <location>
        <begin position="265"/>
        <end position="291"/>
    </location>
</feature>
<evidence type="ECO:0000313" key="11">
    <source>
        <dbReference type="Proteomes" id="UP000078397"/>
    </source>
</evidence>
<comment type="subcellular location">
    <subcellularLocation>
        <location evidence="1">Membrane</location>
        <topology evidence="1">Multi-pass membrane protein</topology>
    </subcellularLocation>
</comment>
<dbReference type="AlphaFoldDB" id="A0A179F9T8"/>
<keyword evidence="6" id="KW-0653">Protein transport</keyword>
<protein>
    <submittedName>
        <fullName evidence="10">Small oligopeptide transporter, OPT family</fullName>
    </submittedName>
</protein>
<dbReference type="GeneID" id="28858315"/>
<dbReference type="GO" id="GO:0015031">
    <property type="term" value="P:protein transport"/>
    <property type="evidence" value="ECO:0007669"/>
    <property type="project" value="UniProtKB-KW"/>
</dbReference>
<reference evidence="10 11" key="1">
    <citation type="journal article" date="2016" name="PLoS Pathog.">
        <title>Biosynthesis of antibiotic leucinostatins in bio-control fungus Purpureocillium lilacinum and their inhibition on phytophthora revealed by genome mining.</title>
        <authorList>
            <person name="Wang G."/>
            <person name="Liu Z."/>
            <person name="Lin R."/>
            <person name="Li E."/>
            <person name="Mao Z."/>
            <person name="Ling J."/>
            <person name="Yang Y."/>
            <person name="Yin W.B."/>
            <person name="Xie B."/>
        </authorList>
    </citation>
    <scope>NUCLEOTIDE SEQUENCE [LARGE SCALE GENOMIC DNA]</scope>
    <source>
        <strain evidence="10">170</strain>
    </source>
</reference>
<keyword evidence="5" id="KW-0571">Peptide transport</keyword>
<evidence type="ECO:0000256" key="2">
    <source>
        <dbReference type="ARBA" id="ARBA00008807"/>
    </source>
</evidence>
<dbReference type="InterPro" id="IPR004813">
    <property type="entry name" value="OPT"/>
</dbReference>
<keyword evidence="8 9" id="KW-0472">Membrane</keyword>
<organism evidence="10 11">
    <name type="scientific">Pochonia chlamydosporia 170</name>
    <dbReference type="NCBI Taxonomy" id="1380566"/>
    <lineage>
        <taxon>Eukaryota</taxon>
        <taxon>Fungi</taxon>
        <taxon>Dikarya</taxon>
        <taxon>Ascomycota</taxon>
        <taxon>Pezizomycotina</taxon>
        <taxon>Sordariomycetes</taxon>
        <taxon>Hypocreomycetidae</taxon>
        <taxon>Hypocreales</taxon>
        <taxon>Clavicipitaceae</taxon>
        <taxon>Pochonia</taxon>
    </lineage>
</organism>
<evidence type="ECO:0000256" key="6">
    <source>
        <dbReference type="ARBA" id="ARBA00022927"/>
    </source>
</evidence>
<name>A0A179F9T8_METCM</name>
<gene>
    <name evidence="10" type="ORF">VFPPC_16568</name>
</gene>
<feature type="transmembrane region" description="Helical" evidence="9">
    <location>
        <begin position="414"/>
        <end position="436"/>
    </location>
</feature>
<keyword evidence="4 9" id="KW-0812">Transmembrane</keyword>
<accession>A0A179F9T8</accession>
<dbReference type="KEGG" id="pchm:VFPPC_16568"/>
<dbReference type="Pfam" id="PF03169">
    <property type="entry name" value="OPT"/>
    <property type="match status" value="1"/>
</dbReference>
<dbReference type="OrthoDB" id="9986677at2759"/>
<evidence type="ECO:0000313" key="10">
    <source>
        <dbReference type="EMBL" id="OAQ61859.1"/>
    </source>
</evidence>
<dbReference type="PANTHER" id="PTHR22601">
    <property type="entry name" value="ISP4 LIKE PROTEIN"/>
    <property type="match status" value="1"/>
</dbReference>
<evidence type="ECO:0000256" key="7">
    <source>
        <dbReference type="ARBA" id="ARBA00022989"/>
    </source>
</evidence>
<evidence type="ECO:0000256" key="4">
    <source>
        <dbReference type="ARBA" id="ARBA00022692"/>
    </source>
</evidence>
<dbReference type="RefSeq" id="XP_018139563.1">
    <property type="nucleotide sequence ID" value="XM_018294321.1"/>
</dbReference>
<dbReference type="InterPro" id="IPR004648">
    <property type="entry name" value="Oligpept_transpt"/>
</dbReference>
<feature type="transmembrane region" description="Helical" evidence="9">
    <location>
        <begin position="92"/>
        <end position="112"/>
    </location>
</feature>
<evidence type="ECO:0000256" key="9">
    <source>
        <dbReference type="SAM" id="Phobius"/>
    </source>
</evidence>
<proteinExistence type="inferred from homology"/>
<keyword evidence="3" id="KW-0813">Transport</keyword>
<feature type="transmembrane region" description="Helical" evidence="9">
    <location>
        <begin position="311"/>
        <end position="330"/>
    </location>
</feature>
<evidence type="ECO:0000256" key="1">
    <source>
        <dbReference type="ARBA" id="ARBA00004141"/>
    </source>
</evidence>
<dbReference type="Proteomes" id="UP000078397">
    <property type="component" value="Unassembled WGS sequence"/>
</dbReference>
<feature type="transmembrane region" description="Helical" evidence="9">
    <location>
        <begin position="466"/>
        <end position="486"/>
    </location>
</feature>
<dbReference type="GO" id="GO:0035673">
    <property type="term" value="F:oligopeptide transmembrane transporter activity"/>
    <property type="evidence" value="ECO:0007669"/>
    <property type="project" value="InterPro"/>
</dbReference>
<keyword evidence="11" id="KW-1185">Reference proteome</keyword>
<keyword evidence="7 9" id="KW-1133">Transmembrane helix</keyword>
<evidence type="ECO:0000256" key="8">
    <source>
        <dbReference type="ARBA" id="ARBA00023136"/>
    </source>
</evidence>
<evidence type="ECO:0000256" key="5">
    <source>
        <dbReference type="ARBA" id="ARBA00022856"/>
    </source>
</evidence>
<dbReference type="NCBIfam" id="TIGR00728">
    <property type="entry name" value="OPT_sfam"/>
    <property type="match status" value="1"/>
</dbReference>
<sequence length="787" mass="88511">MSWAHRIRRNHAQDAITTGSDAATELRNFQKQHKWDPFLDINKLDNVDEALNSGNAEKQAAVDESLIQEDSPYPEVRASVPPTDEDFPVNTLRAWVIGGLMCTVVASCNVLLSLRRLPLSISASVVQLISYPMGCFWAKAMPNKSFTLFGHKIDLNPCPFNVKEHTMITVMTAAGTTVSYAIDILLAQEIFYHQHFKWGFQILLILSTNVMGLGIAGISRRFLIWPSAMVWPSTLITTTVMHSLHNHKPADPAATHGWTIGRYKFFLIVAACVFVWEWVPQVFATFLQFFYFATWAAPNNVVVNQLFGGQSGLGLLPISFDWNTVAGFVGSPLPVPAFALANFAIGMFLCLVGGLGLYFGGPEYYRYLPIVANQNFDRYAMPYNVSRILTPDYTVNETAYKEYSPILIPATFSLTYAFSFAGLMATLTHTVLYYGADTWRRVRNSKYDEPDVHLKLMRKYKEVPEWWFFVVFVVSFVFGLVSSVVWPTHLPWWAYILCIAIGVVLFIPVGIIQAVTSSQTSTNVLMEMIIGYLLPGRPVAMMVFKGWGTMVSFNGLTYIADMKVGHYMKIPPRSMFAAQAFATIWLSFVQIGTYNYMIGNIKNVCTPHQSSGWTCPLARVFYNSSVIWGVVGPRRIFGAGGVLAWTNYFWLIGFVLPLVSYFVVRKYPRSAARYVIWPVVFSAAGYVPPATFYNLLQWLIVGLCFNYFIRRRYLGWWSQYNYILSAGLDIGAALCGVFIGFIMGFGNFQFPSWWGNSVVETTLDYNGGAVTKVFDLNTSAPIGPETW</sequence>